<dbReference type="InterPro" id="IPR028082">
    <property type="entry name" value="Peripla_BP_I"/>
</dbReference>
<evidence type="ECO:0000256" key="3">
    <source>
        <dbReference type="SAM" id="SignalP"/>
    </source>
</evidence>
<evidence type="ECO:0000256" key="1">
    <source>
        <dbReference type="ARBA" id="ARBA00010062"/>
    </source>
</evidence>
<keyword evidence="2 3" id="KW-0732">Signal</keyword>
<evidence type="ECO:0000259" key="4">
    <source>
        <dbReference type="Pfam" id="PF13458"/>
    </source>
</evidence>
<reference evidence="5 6" key="1">
    <citation type="submission" date="2022-01" db="EMBL/GenBank/DDBJ databases">
        <authorList>
            <person name="Huang Y."/>
        </authorList>
    </citation>
    <scope>NUCLEOTIDE SEQUENCE [LARGE SCALE GENOMIC DNA]</scope>
    <source>
        <strain evidence="5 6">HY366</strain>
    </source>
</reference>
<evidence type="ECO:0000313" key="5">
    <source>
        <dbReference type="EMBL" id="MCF8590014.1"/>
    </source>
</evidence>
<feature type="signal peptide" evidence="3">
    <location>
        <begin position="1"/>
        <end position="25"/>
    </location>
</feature>
<dbReference type="CDD" id="cd06340">
    <property type="entry name" value="PBP1_ABC_ligand_binding-like"/>
    <property type="match status" value="1"/>
</dbReference>
<sequence>MRSRKFVTAAAVALGVALTATGCGASGGGEDVIKIGTVHPLTGVNAGDGAQLENGAELAVRHINDAGGIKALGGKKLAIDPGDTKGSAKTGQSEAQRLVSGGAVAMIGSYQSAVCANVAVVAERNEVPYLMDICGDNSILENGYRYTFRMQPPNSRFGSSTADYVKEISEKAGRPVTKVAYLHENTAFGNGVSEAFTMRAAKLGLTMGPSISYDAASVSDLTTQIAQVKSSGANVLVISGYYRDGVLAAKAIQTVKPKLDAVVGAADGAFDQPQFPRDAGRAGDGYFDVNYHINDKSKEGQDFVKAYTAEYGDAPRTGAALAYDSVMVIAAAIEKAGSDDPKTIRNALGKTDVTPVVLSDGPVRFSETGENLSTLPVLTQVLDDAPYVVYPEQYAVKQIMYPAGPGR</sequence>
<dbReference type="Pfam" id="PF13458">
    <property type="entry name" value="Peripla_BP_6"/>
    <property type="match status" value="1"/>
</dbReference>
<dbReference type="RefSeq" id="WP_236999213.1">
    <property type="nucleotide sequence ID" value="NZ_JAKKOR010000012.1"/>
</dbReference>
<feature type="domain" description="Leucine-binding protein" evidence="4">
    <location>
        <begin position="33"/>
        <end position="369"/>
    </location>
</feature>
<dbReference type="SUPFAM" id="SSF53822">
    <property type="entry name" value="Periplasmic binding protein-like I"/>
    <property type="match status" value="1"/>
</dbReference>
<dbReference type="InterPro" id="IPR051010">
    <property type="entry name" value="BCAA_transport"/>
</dbReference>
<dbReference type="InterPro" id="IPR028081">
    <property type="entry name" value="Leu-bd"/>
</dbReference>
<evidence type="ECO:0000256" key="2">
    <source>
        <dbReference type="ARBA" id="ARBA00022729"/>
    </source>
</evidence>
<comment type="caution">
    <text evidence="5">The sequence shown here is derived from an EMBL/GenBank/DDBJ whole genome shotgun (WGS) entry which is preliminary data.</text>
</comment>
<gene>
    <name evidence="5" type="ORF">L5G33_16285</name>
</gene>
<dbReference type="Proteomes" id="UP001200110">
    <property type="component" value="Unassembled WGS sequence"/>
</dbReference>
<protein>
    <submittedName>
        <fullName evidence="5">ABC transporter substrate-binding protein</fullName>
    </submittedName>
</protein>
<dbReference type="EMBL" id="JAKKOR010000012">
    <property type="protein sequence ID" value="MCF8590014.1"/>
    <property type="molecule type" value="Genomic_DNA"/>
</dbReference>
<keyword evidence="6" id="KW-1185">Reference proteome</keyword>
<name>A0ABS9IWR3_9ACTN</name>
<dbReference type="PANTHER" id="PTHR30483">
    <property type="entry name" value="LEUCINE-SPECIFIC-BINDING PROTEIN"/>
    <property type="match status" value="1"/>
</dbReference>
<feature type="chain" id="PRO_5047017488" evidence="3">
    <location>
        <begin position="26"/>
        <end position="407"/>
    </location>
</feature>
<dbReference type="Gene3D" id="3.40.50.2300">
    <property type="match status" value="2"/>
</dbReference>
<organism evidence="5 6">
    <name type="scientific">Gordonia liuliyuniae</name>
    <dbReference type="NCBI Taxonomy" id="2911517"/>
    <lineage>
        <taxon>Bacteria</taxon>
        <taxon>Bacillati</taxon>
        <taxon>Actinomycetota</taxon>
        <taxon>Actinomycetes</taxon>
        <taxon>Mycobacteriales</taxon>
        <taxon>Gordoniaceae</taxon>
        <taxon>Gordonia</taxon>
    </lineage>
</organism>
<evidence type="ECO:0000313" key="6">
    <source>
        <dbReference type="Proteomes" id="UP001200110"/>
    </source>
</evidence>
<dbReference type="PROSITE" id="PS51257">
    <property type="entry name" value="PROKAR_LIPOPROTEIN"/>
    <property type="match status" value="1"/>
</dbReference>
<comment type="similarity">
    <text evidence="1">Belongs to the leucine-binding protein family.</text>
</comment>
<accession>A0ABS9IWR3</accession>
<proteinExistence type="inferred from homology"/>